<name>A0ABC8LVW0_ERUVS</name>
<proteinExistence type="predicted"/>
<dbReference type="EMBL" id="CAKOAT010772931">
    <property type="protein sequence ID" value="CAH8387955.1"/>
    <property type="molecule type" value="Genomic_DNA"/>
</dbReference>
<accession>A0ABC8LVW0</accession>
<gene>
    <name evidence="2" type="ORF">ERUC_LOCUS40438</name>
</gene>
<feature type="region of interest" description="Disordered" evidence="1">
    <location>
        <begin position="1"/>
        <end position="38"/>
    </location>
</feature>
<organism evidence="2 3">
    <name type="scientific">Eruca vesicaria subsp. sativa</name>
    <name type="common">Garden rocket</name>
    <name type="synonym">Eruca sativa</name>
    <dbReference type="NCBI Taxonomy" id="29727"/>
    <lineage>
        <taxon>Eukaryota</taxon>
        <taxon>Viridiplantae</taxon>
        <taxon>Streptophyta</taxon>
        <taxon>Embryophyta</taxon>
        <taxon>Tracheophyta</taxon>
        <taxon>Spermatophyta</taxon>
        <taxon>Magnoliopsida</taxon>
        <taxon>eudicotyledons</taxon>
        <taxon>Gunneridae</taxon>
        <taxon>Pentapetalae</taxon>
        <taxon>rosids</taxon>
        <taxon>malvids</taxon>
        <taxon>Brassicales</taxon>
        <taxon>Brassicaceae</taxon>
        <taxon>Brassiceae</taxon>
        <taxon>Eruca</taxon>
    </lineage>
</organism>
<keyword evidence="3" id="KW-1185">Reference proteome</keyword>
<dbReference type="AlphaFoldDB" id="A0ABC8LVW0"/>
<sequence length="124" mass="13780">MKRQEADTLSKARTMGSSNKMGGLLSHAPDATRSWQNQGLPSSATHVLMLMPPVLSALNNPETTNLLQITKGGEELPNCLEELTHKQFVFKIRVTPYNFTPNHRSFIISIIFEYLIIDIQAAVG</sequence>
<evidence type="ECO:0000313" key="2">
    <source>
        <dbReference type="EMBL" id="CAH8387955.1"/>
    </source>
</evidence>
<comment type="caution">
    <text evidence="2">The sequence shown here is derived from an EMBL/GenBank/DDBJ whole genome shotgun (WGS) entry which is preliminary data.</text>
</comment>
<feature type="compositionally biased region" description="Basic and acidic residues" evidence="1">
    <location>
        <begin position="1"/>
        <end position="10"/>
    </location>
</feature>
<evidence type="ECO:0000256" key="1">
    <source>
        <dbReference type="SAM" id="MobiDB-lite"/>
    </source>
</evidence>
<protein>
    <submittedName>
        <fullName evidence="2">Uncharacterized protein</fullName>
    </submittedName>
</protein>
<dbReference type="Proteomes" id="UP001642260">
    <property type="component" value="Unassembled WGS sequence"/>
</dbReference>
<reference evidence="2 3" key="1">
    <citation type="submission" date="2022-03" db="EMBL/GenBank/DDBJ databases">
        <authorList>
            <person name="Macdonald S."/>
            <person name="Ahmed S."/>
            <person name="Newling K."/>
        </authorList>
    </citation>
    <scope>NUCLEOTIDE SEQUENCE [LARGE SCALE GENOMIC DNA]</scope>
</reference>
<evidence type="ECO:0000313" key="3">
    <source>
        <dbReference type="Proteomes" id="UP001642260"/>
    </source>
</evidence>